<dbReference type="GO" id="GO:0008855">
    <property type="term" value="F:exodeoxyribonuclease VII activity"/>
    <property type="evidence" value="ECO:0007669"/>
    <property type="project" value="UniProtKB-UniRule"/>
</dbReference>
<proteinExistence type="inferred from homology"/>
<dbReference type="InterPro" id="IPR003761">
    <property type="entry name" value="Exonuc_VII_S"/>
</dbReference>
<dbReference type="InterPro" id="IPR037004">
    <property type="entry name" value="Exonuc_VII_ssu_sf"/>
</dbReference>
<keyword evidence="5 6" id="KW-0269">Exonuclease</keyword>
<dbReference type="SUPFAM" id="SSF116842">
    <property type="entry name" value="XseB-like"/>
    <property type="match status" value="1"/>
</dbReference>
<dbReference type="HAMAP" id="MF_00337">
    <property type="entry name" value="Exonuc_7_S"/>
    <property type="match status" value="1"/>
</dbReference>
<evidence type="ECO:0000256" key="3">
    <source>
        <dbReference type="ARBA" id="ARBA00022722"/>
    </source>
</evidence>
<dbReference type="GO" id="GO:0006308">
    <property type="term" value="P:DNA catabolic process"/>
    <property type="evidence" value="ECO:0007669"/>
    <property type="project" value="UniProtKB-UniRule"/>
</dbReference>
<dbReference type="Proteomes" id="UP000323707">
    <property type="component" value="Unassembled WGS sequence"/>
</dbReference>
<keyword evidence="3 6" id="KW-0540">Nuclease</keyword>
<name>A0A5M9QLM2_9HELI</name>
<dbReference type="NCBIfam" id="TIGR01280">
    <property type="entry name" value="xseB"/>
    <property type="match status" value="1"/>
</dbReference>
<evidence type="ECO:0000313" key="9">
    <source>
        <dbReference type="Proteomes" id="UP000323707"/>
    </source>
</evidence>
<accession>A0A5M9QLM2</accession>
<evidence type="ECO:0000256" key="4">
    <source>
        <dbReference type="ARBA" id="ARBA00022801"/>
    </source>
</evidence>
<dbReference type="Pfam" id="PF02609">
    <property type="entry name" value="Exonuc_VII_S"/>
    <property type="match status" value="1"/>
</dbReference>
<evidence type="ECO:0000256" key="6">
    <source>
        <dbReference type="HAMAP-Rule" id="MF_00337"/>
    </source>
</evidence>
<organism evidence="8 9">
    <name type="scientific">Helicobacter canis</name>
    <dbReference type="NCBI Taxonomy" id="29419"/>
    <lineage>
        <taxon>Bacteria</taxon>
        <taxon>Pseudomonadati</taxon>
        <taxon>Campylobacterota</taxon>
        <taxon>Epsilonproteobacteria</taxon>
        <taxon>Campylobacterales</taxon>
        <taxon>Helicobacteraceae</taxon>
        <taxon>Helicobacter</taxon>
    </lineage>
</organism>
<evidence type="ECO:0000256" key="5">
    <source>
        <dbReference type="ARBA" id="ARBA00022839"/>
    </source>
</evidence>
<comment type="catalytic activity">
    <reaction evidence="6">
        <text>Exonucleolytic cleavage in either 5'- to 3'- or 3'- to 5'-direction to yield nucleoside 5'-phosphates.</text>
        <dbReference type="EC" id="3.1.11.6"/>
    </reaction>
</comment>
<evidence type="ECO:0000256" key="2">
    <source>
        <dbReference type="ARBA" id="ARBA00022490"/>
    </source>
</evidence>
<dbReference type="GO" id="GO:0005737">
    <property type="term" value="C:cytoplasm"/>
    <property type="evidence" value="ECO:0007669"/>
    <property type="project" value="UniProtKB-SubCell"/>
</dbReference>
<comment type="function">
    <text evidence="6">Bidirectionally degrades single-stranded DNA into large acid-insoluble oligonucleotides, which are then degraded further into small acid-soluble oligonucleotides.</text>
</comment>
<evidence type="ECO:0000256" key="1">
    <source>
        <dbReference type="ARBA" id="ARBA00009998"/>
    </source>
</evidence>
<comment type="caution">
    <text evidence="8">The sequence shown here is derived from an EMBL/GenBank/DDBJ whole genome shotgun (WGS) entry which is preliminary data.</text>
</comment>
<evidence type="ECO:0000313" key="8">
    <source>
        <dbReference type="EMBL" id="KAA8708552.1"/>
    </source>
</evidence>
<keyword evidence="4 6" id="KW-0378">Hydrolase</keyword>
<keyword evidence="2 6" id="KW-0963">Cytoplasm</keyword>
<dbReference type="RefSeq" id="WP_150337570.1">
    <property type="nucleotide sequence ID" value="NZ_JAERIX010000018.1"/>
</dbReference>
<dbReference type="EC" id="3.1.11.6" evidence="6"/>
<comment type="subunit">
    <text evidence="6">Heterooligomer composed of large and small subunits.</text>
</comment>
<feature type="coiled-coil region" evidence="7">
    <location>
        <begin position="1"/>
        <end position="59"/>
    </location>
</feature>
<gene>
    <name evidence="6 8" type="primary">xseB</name>
    <name evidence="8" type="ORF">F4V45_06435</name>
</gene>
<dbReference type="GO" id="GO:0009318">
    <property type="term" value="C:exodeoxyribonuclease VII complex"/>
    <property type="evidence" value="ECO:0007669"/>
    <property type="project" value="UniProtKB-UniRule"/>
</dbReference>
<comment type="subcellular location">
    <subcellularLocation>
        <location evidence="6">Cytoplasm</location>
    </subcellularLocation>
</comment>
<protein>
    <recommendedName>
        <fullName evidence="6">Exodeoxyribonuclease 7 small subunit</fullName>
        <ecNumber evidence="6">3.1.11.6</ecNumber>
    </recommendedName>
    <alternativeName>
        <fullName evidence="6">Exodeoxyribonuclease VII small subunit</fullName>
        <shortName evidence="6">Exonuclease VII small subunit</shortName>
    </alternativeName>
</protein>
<comment type="similarity">
    <text evidence="1 6">Belongs to the XseB family.</text>
</comment>
<dbReference type="EMBL" id="VXKE01000019">
    <property type="protein sequence ID" value="KAA8708552.1"/>
    <property type="molecule type" value="Genomic_DNA"/>
</dbReference>
<dbReference type="AlphaFoldDB" id="A0A5M9QLM2"/>
<dbReference type="Gene3D" id="1.10.287.1040">
    <property type="entry name" value="Exonuclease VII, small subunit"/>
    <property type="match status" value="1"/>
</dbReference>
<sequence length="70" mass="8116">MEHFEDRIKQTKEILQKLNTQDLSLKESLELYKQGMQELKNAQDLLEKAKLEYEEIKAGDSSSSQAEVES</sequence>
<reference evidence="8 9" key="1">
    <citation type="submission" date="2019-09" db="EMBL/GenBank/DDBJ databases">
        <title>Draft genome sequence of various Type strains from the CCUG.</title>
        <authorList>
            <person name="Pineiro-Iglesias B."/>
            <person name="Tunovic T."/>
            <person name="Unosson C."/>
            <person name="Inganas E."/>
            <person name="Ohlen M."/>
            <person name="Cardew S."/>
            <person name="Jensie-Markopoulos S."/>
            <person name="Salva-Serra F."/>
            <person name="Jaen-Luchoro D."/>
            <person name="Karlsson R."/>
            <person name="Svensson-Stadler L."/>
            <person name="Chun J."/>
            <person name="Moore E."/>
        </authorList>
    </citation>
    <scope>NUCLEOTIDE SEQUENCE [LARGE SCALE GENOMIC DNA]</scope>
    <source>
        <strain evidence="8 9">CCUG 32756T</strain>
    </source>
</reference>
<evidence type="ECO:0000256" key="7">
    <source>
        <dbReference type="SAM" id="Coils"/>
    </source>
</evidence>
<keyword evidence="7" id="KW-0175">Coiled coil</keyword>